<organism evidence="1 2">
    <name type="scientific">Anabarilius grahami</name>
    <name type="common">Kanglang fish</name>
    <name type="synonym">Barilius grahami</name>
    <dbReference type="NCBI Taxonomy" id="495550"/>
    <lineage>
        <taxon>Eukaryota</taxon>
        <taxon>Metazoa</taxon>
        <taxon>Chordata</taxon>
        <taxon>Craniata</taxon>
        <taxon>Vertebrata</taxon>
        <taxon>Euteleostomi</taxon>
        <taxon>Actinopterygii</taxon>
        <taxon>Neopterygii</taxon>
        <taxon>Teleostei</taxon>
        <taxon>Ostariophysi</taxon>
        <taxon>Cypriniformes</taxon>
        <taxon>Xenocyprididae</taxon>
        <taxon>Xenocypridinae</taxon>
        <taxon>Xenocypridinae incertae sedis</taxon>
        <taxon>Anabarilius</taxon>
    </lineage>
</organism>
<dbReference type="AlphaFoldDB" id="A0A3N0Z8W7"/>
<dbReference type="EMBL" id="RJVU01004028">
    <property type="protein sequence ID" value="ROL54895.1"/>
    <property type="molecule type" value="Genomic_DNA"/>
</dbReference>
<comment type="caution">
    <text evidence="1">The sequence shown here is derived from an EMBL/GenBank/DDBJ whole genome shotgun (WGS) entry which is preliminary data.</text>
</comment>
<evidence type="ECO:0000313" key="2">
    <source>
        <dbReference type="Proteomes" id="UP000281406"/>
    </source>
</evidence>
<dbReference type="OrthoDB" id="8964136at2759"/>
<gene>
    <name evidence="1" type="ORF">DPX16_12764</name>
</gene>
<evidence type="ECO:0000313" key="1">
    <source>
        <dbReference type="EMBL" id="ROL54895.1"/>
    </source>
</evidence>
<keyword evidence="2" id="KW-1185">Reference proteome</keyword>
<accession>A0A3N0Z8W7</accession>
<reference evidence="1 2" key="1">
    <citation type="submission" date="2018-10" db="EMBL/GenBank/DDBJ databases">
        <title>Genome assembly for a Yunnan-Guizhou Plateau 3E fish, Anabarilius grahami (Regan), and its evolutionary and genetic applications.</title>
        <authorList>
            <person name="Jiang W."/>
        </authorList>
    </citation>
    <scope>NUCLEOTIDE SEQUENCE [LARGE SCALE GENOMIC DNA]</scope>
    <source>
        <strain evidence="1">AG-KIZ</strain>
        <tissue evidence="1">Muscle</tissue>
    </source>
</reference>
<protein>
    <submittedName>
        <fullName evidence="1">Uncharacterized protein</fullName>
    </submittedName>
</protein>
<name>A0A3N0Z8W7_ANAGA</name>
<sequence>MAIQEALDRDESIPDLDFSSAPFSTHREPLRELINMFSDLYLDSEEENEEVIMVNSPRDVQFLPPPPPEIYEEPTHNPFTNISAMLEQLTECFTKLEERITYISKRVSEQDSFTDFESQRKATEEKLSYRIDRECSRLRKLLELRIQDLGQSVLDCLKRRDQQLDHRLQAFRLSISTPIQLMNTNTVTNSSKRSNLQSSV</sequence>
<proteinExistence type="predicted"/>
<dbReference type="Proteomes" id="UP000281406">
    <property type="component" value="Unassembled WGS sequence"/>
</dbReference>